<proteinExistence type="predicted"/>
<evidence type="ECO:0000313" key="2">
    <source>
        <dbReference type="EMBL" id="PWN28159.1"/>
    </source>
</evidence>
<keyword evidence="3" id="KW-1185">Reference proteome</keyword>
<feature type="compositionally biased region" description="Low complexity" evidence="1">
    <location>
        <begin position="120"/>
        <end position="141"/>
    </location>
</feature>
<dbReference type="EMBL" id="KZ819666">
    <property type="protein sequence ID" value="PWN28159.1"/>
    <property type="molecule type" value="Genomic_DNA"/>
</dbReference>
<evidence type="ECO:0000313" key="3">
    <source>
        <dbReference type="Proteomes" id="UP000245884"/>
    </source>
</evidence>
<dbReference type="RefSeq" id="XP_025362771.1">
    <property type="nucleotide sequence ID" value="XM_025506051.1"/>
</dbReference>
<gene>
    <name evidence="2" type="ORF">BDZ90DRAFT_231917</name>
</gene>
<name>A0A316US78_9BASI</name>
<protein>
    <submittedName>
        <fullName evidence="2">Uncharacterized protein</fullName>
    </submittedName>
</protein>
<dbReference type="AlphaFoldDB" id="A0A316US78"/>
<accession>A0A316US78</accession>
<evidence type="ECO:0000256" key="1">
    <source>
        <dbReference type="SAM" id="MobiDB-lite"/>
    </source>
</evidence>
<dbReference type="OrthoDB" id="3365535at2759"/>
<sequence>MAPHPTPVPIAAYSHHYFKGNNMAPAVVPALGEAGPSSWQGRGAPLVVRSRSRTPVFFERGVINTDGSFNGSCASTAQSTMPLEAPEGSCASYFPDITAYCCSGIGGTLVEVTYENMGMPASASSSSSSTSSSPSDGSSGSFRENVCQTTNYSDALACFQLTAQTNCKAGQTGLYGVCNATGNDTSSVTLSQDSTTSGAESTGSTRATTSAAGAGTSASSSSAGAGAGATMEGQTIVPTAASTGGSNAAGDSRGRPGWKASSAIAGLVLMSVLLQA</sequence>
<feature type="region of interest" description="Disordered" evidence="1">
    <location>
        <begin position="120"/>
        <end position="142"/>
    </location>
</feature>
<reference evidence="2 3" key="1">
    <citation type="journal article" date="2018" name="Mol. Biol. Evol.">
        <title>Broad Genomic Sampling Reveals a Smut Pathogenic Ancestry of the Fungal Clade Ustilaginomycotina.</title>
        <authorList>
            <person name="Kijpornyongpan T."/>
            <person name="Mondo S.J."/>
            <person name="Barry K."/>
            <person name="Sandor L."/>
            <person name="Lee J."/>
            <person name="Lipzen A."/>
            <person name="Pangilinan J."/>
            <person name="LaButti K."/>
            <person name="Hainaut M."/>
            <person name="Henrissat B."/>
            <person name="Grigoriev I.V."/>
            <person name="Spatafora J.W."/>
            <person name="Aime M.C."/>
        </authorList>
    </citation>
    <scope>NUCLEOTIDE SEQUENCE [LARGE SCALE GENOMIC DNA]</scope>
    <source>
        <strain evidence="2 3">MCA 5214</strain>
    </source>
</reference>
<dbReference type="GeneID" id="37027874"/>
<feature type="region of interest" description="Disordered" evidence="1">
    <location>
        <begin position="187"/>
        <end position="231"/>
    </location>
</feature>
<feature type="compositionally biased region" description="Low complexity" evidence="1">
    <location>
        <begin position="194"/>
        <end position="230"/>
    </location>
</feature>
<dbReference type="Proteomes" id="UP000245884">
    <property type="component" value="Unassembled WGS sequence"/>
</dbReference>
<organism evidence="2 3">
    <name type="scientific">Jaminaea rosea</name>
    <dbReference type="NCBI Taxonomy" id="1569628"/>
    <lineage>
        <taxon>Eukaryota</taxon>
        <taxon>Fungi</taxon>
        <taxon>Dikarya</taxon>
        <taxon>Basidiomycota</taxon>
        <taxon>Ustilaginomycotina</taxon>
        <taxon>Exobasidiomycetes</taxon>
        <taxon>Microstromatales</taxon>
        <taxon>Microstromatales incertae sedis</taxon>
        <taxon>Jaminaea</taxon>
    </lineage>
</organism>